<keyword evidence="1" id="KW-0539">Nucleus</keyword>
<keyword evidence="5" id="KW-1185">Reference proteome</keyword>
<organism evidence="4 5">
    <name type="scientific">Physcomitrium patens</name>
    <name type="common">Spreading-leaved earth moss</name>
    <name type="synonym">Physcomitrella patens</name>
    <dbReference type="NCBI Taxonomy" id="3218"/>
    <lineage>
        <taxon>Eukaryota</taxon>
        <taxon>Viridiplantae</taxon>
        <taxon>Streptophyta</taxon>
        <taxon>Embryophyta</taxon>
        <taxon>Bryophyta</taxon>
        <taxon>Bryophytina</taxon>
        <taxon>Bryopsida</taxon>
        <taxon>Funariidae</taxon>
        <taxon>Funariales</taxon>
        <taxon>Funariaceae</taxon>
        <taxon>Physcomitrium</taxon>
    </lineage>
</organism>
<evidence type="ECO:0000256" key="1">
    <source>
        <dbReference type="ARBA" id="ARBA00023242"/>
    </source>
</evidence>
<feature type="region of interest" description="Disordered" evidence="2">
    <location>
        <begin position="383"/>
        <end position="404"/>
    </location>
</feature>
<dbReference type="Gramene" id="Pp3c15_330V3.4">
    <property type="protein sequence ID" value="Pp3c15_330V3.4"/>
    <property type="gene ID" value="Pp3c15_330"/>
</dbReference>
<evidence type="ECO:0000313" key="5">
    <source>
        <dbReference type="Proteomes" id="UP000006727"/>
    </source>
</evidence>
<dbReference type="InParanoid" id="A0A7I4B159"/>
<dbReference type="PANTHER" id="PTHR34122">
    <property type="entry name" value="EXPRESSED PROTEIN-RELATED"/>
    <property type="match status" value="1"/>
</dbReference>
<dbReference type="EnsemblPlants" id="Pp3c15_330V3.4">
    <property type="protein sequence ID" value="Pp3c15_330V3.4"/>
    <property type="gene ID" value="Pp3c15_330"/>
</dbReference>
<feature type="region of interest" description="Disordered" evidence="2">
    <location>
        <begin position="588"/>
        <end position="645"/>
    </location>
</feature>
<dbReference type="AlphaFoldDB" id="A0A7I4B159"/>
<accession>A0A7I4B159</accession>
<name>A0A7I4B159_PHYPA</name>
<dbReference type="Gramene" id="Pp3c15_330V3.3">
    <property type="protein sequence ID" value="Pp3c15_330V3.3"/>
    <property type="gene ID" value="Pp3c15_330"/>
</dbReference>
<reference evidence="4 5" key="1">
    <citation type="journal article" date="2008" name="Science">
        <title>The Physcomitrella genome reveals evolutionary insights into the conquest of land by plants.</title>
        <authorList>
            <person name="Rensing S."/>
            <person name="Lang D."/>
            <person name="Zimmer A."/>
            <person name="Terry A."/>
            <person name="Salamov A."/>
            <person name="Shapiro H."/>
            <person name="Nishiyama T."/>
            <person name="Perroud P.-F."/>
            <person name="Lindquist E."/>
            <person name="Kamisugi Y."/>
            <person name="Tanahashi T."/>
            <person name="Sakakibara K."/>
            <person name="Fujita T."/>
            <person name="Oishi K."/>
            <person name="Shin-I T."/>
            <person name="Kuroki Y."/>
            <person name="Toyoda A."/>
            <person name="Suzuki Y."/>
            <person name="Hashimoto A."/>
            <person name="Yamaguchi K."/>
            <person name="Sugano A."/>
            <person name="Kohara Y."/>
            <person name="Fujiyama A."/>
            <person name="Anterola A."/>
            <person name="Aoki S."/>
            <person name="Ashton N."/>
            <person name="Barbazuk W.B."/>
            <person name="Barker E."/>
            <person name="Bennetzen J."/>
            <person name="Bezanilla M."/>
            <person name="Blankenship R."/>
            <person name="Cho S.H."/>
            <person name="Dutcher S."/>
            <person name="Estelle M."/>
            <person name="Fawcett J.A."/>
            <person name="Gundlach H."/>
            <person name="Hanada K."/>
            <person name="Heyl A."/>
            <person name="Hicks K.A."/>
            <person name="Hugh J."/>
            <person name="Lohr M."/>
            <person name="Mayer K."/>
            <person name="Melkozernov A."/>
            <person name="Murata T."/>
            <person name="Nelson D."/>
            <person name="Pils B."/>
            <person name="Prigge M."/>
            <person name="Reiss B."/>
            <person name="Renner T."/>
            <person name="Rombauts S."/>
            <person name="Rushton P."/>
            <person name="Sanderfoot A."/>
            <person name="Schween G."/>
            <person name="Shiu S.-H."/>
            <person name="Stueber K."/>
            <person name="Theodoulou F.L."/>
            <person name="Tu H."/>
            <person name="Van de Peer Y."/>
            <person name="Verrier P.J."/>
            <person name="Waters E."/>
            <person name="Wood A."/>
            <person name="Yang L."/>
            <person name="Cove D."/>
            <person name="Cuming A."/>
            <person name="Hasebe M."/>
            <person name="Lucas S."/>
            <person name="Mishler D.B."/>
            <person name="Reski R."/>
            <person name="Grigoriev I."/>
            <person name="Quatrano R.S."/>
            <person name="Boore J.L."/>
        </authorList>
    </citation>
    <scope>NUCLEOTIDE SEQUENCE [LARGE SCALE GENOMIC DNA]</scope>
    <source>
        <strain evidence="4 5">cv. Gransden 2004</strain>
    </source>
</reference>
<feature type="domain" description="WRC" evidence="3">
    <location>
        <begin position="551"/>
        <end position="599"/>
    </location>
</feature>
<evidence type="ECO:0000259" key="3">
    <source>
        <dbReference type="PROSITE" id="PS51667"/>
    </source>
</evidence>
<dbReference type="Pfam" id="PF08879">
    <property type="entry name" value="WRC"/>
    <property type="match status" value="1"/>
</dbReference>
<dbReference type="EMBL" id="ABEU02000015">
    <property type="status" value="NOT_ANNOTATED_CDS"/>
    <property type="molecule type" value="Genomic_DNA"/>
</dbReference>
<dbReference type="PANTHER" id="PTHR34122:SF3">
    <property type="entry name" value="WRC DOMAIN-CONTAINING PROTEIN"/>
    <property type="match status" value="1"/>
</dbReference>
<sequence>MRIRKQQPRGNTGEDSTGPNPGPRGQEQELVHSFRRVKEKPGNEGQTVGGGICRVDSGSRSQFTWLDKLRHSKGFTESEPYSNLEEYVNSLSKKDVAILSKGLAESSEEVVQGNDLHRLVGGTSFDARNSARCGSASSGLSFKQTPAGELERTSSLPLFSCDDSSNALAALQGDVVLPNSFCNKWNAAEKPKDDSDIFPGKSSVSSGLPSYDACKEAEYLDLSLGRKDKCKEAGQSPHKRIRDSFEWLAESSDKKDCTGTNSEEPLVNDVKSGTMEDLCAGISLRPAVIKAGLFGQGHVDSNAVCREKACALEEMFFLACLAGEIWTWNLFDLKHTDPVRSDHFLQTYQLQMLWDAAAMDLIGEPAEMISGVLHDDQTQATAESLQRRSSRNRSIPPFTDVNTGQALHAPTIAENSLSFSPDHPAQQPKESLAFSLYTVCKRTGKAGLTAKEIIAVIDIQQNLVCEGPSPNWQREDSLLHTKQTESSTVNDSKTFGNGEGKLPIIAQRWKRNRVAQEREVASSELEIQVKSRPVRSGRPKKLKYLKQENAEELGNQCSRTDGKGWICPLLAKPGYQLCDYHLNKLRCKPGSRSKKKKKSATTPADEAQVSHTLEDPHMVDTAGHEFSTPGDRVTNPMGDLDHYPD</sequence>
<dbReference type="Proteomes" id="UP000006727">
    <property type="component" value="Chromosome 15"/>
</dbReference>
<reference evidence="4 5" key="2">
    <citation type="journal article" date="2018" name="Plant J.">
        <title>The Physcomitrella patens chromosome-scale assembly reveals moss genome structure and evolution.</title>
        <authorList>
            <person name="Lang D."/>
            <person name="Ullrich K.K."/>
            <person name="Murat F."/>
            <person name="Fuchs J."/>
            <person name="Jenkins J."/>
            <person name="Haas F.B."/>
            <person name="Piednoel M."/>
            <person name="Gundlach H."/>
            <person name="Van Bel M."/>
            <person name="Meyberg R."/>
            <person name="Vives C."/>
            <person name="Morata J."/>
            <person name="Symeonidi A."/>
            <person name="Hiss M."/>
            <person name="Muchero W."/>
            <person name="Kamisugi Y."/>
            <person name="Saleh O."/>
            <person name="Blanc G."/>
            <person name="Decker E.L."/>
            <person name="van Gessel N."/>
            <person name="Grimwood J."/>
            <person name="Hayes R.D."/>
            <person name="Graham S.W."/>
            <person name="Gunter L.E."/>
            <person name="McDaniel S.F."/>
            <person name="Hoernstein S.N.W."/>
            <person name="Larsson A."/>
            <person name="Li F.W."/>
            <person name="Perroud P.F."/>
            <person name="Phillips J."/>
            <person name="Ranjan P."/>
            <person name="Rokshar D.S."/>
            <person name="Rothfels C.J."/>
            <person name="Schneider L."/>
            <person name="Shu S."/>
            <person name="Stevenson D.W."/>
            <person name="Thummler F."/>
            <person name="Tillich M."/>
            <person name="Villarreal Aguilar J.C."/>
            <person name="Widiez T."/>
            <person name="Wong G.K."/>
            <person name="Wymore A."/>
            <person name="Zhang Y."/>
            <person name="Zimmer A.D."/>
            <person name="Quatrano R.S."/>
            <person name="Mayer K.F.X."/>
            <person name="Goodstein D."/>
            <person name="Casacuberta J.M."/>
            <person name="Vandepoele K."/>
            <person name="Reski R."/>
            <person name="Cuming A.C."/>
            <person name="Tuskan G.A."/>
            <person name="Maumus F."/>
            <person name="Salse J."/>
            <person name="Schmutz J."/>
            <person name="Rensing S.A."/>
        </authorList>
    </citation>
    <scope>NUCLEOTIDE SEQUENCE [LARGE SCALE GENOMIC DNA]</scope>
    <source>
        <strain evidence="4 5">cv. Gransden 2004</strain>
    </source>
</reference>
<evidence type="ECO:0000256" key="2">
    <source>
        <dbReference type="SAM" id="MobiDB-lite"/>
    </source>
</evidence>
<dbReference type="InterPro" id="IPR014977">
    <property type="entry name" value="WRC_dom"/>
</dbReference>
<feature type="region of interest" description="Disordered" evidence="2">
    <location>
        <begin position="1"/>
        <end position="29"/>
    </location>
</feature>
<protein>
    <recommendedName>
        <fullName evidence="3">WRC domain-containing protein</fullName>
    </recommendedName>
</protein>
<feature type="compositionally biased region" description="Polar residues" evidence="2">
    <location>
        <begin position="8"/>
        <end position="19"/>
    </location>
</feature>
<evidence type="ECO:0000313" key="4">
    <source>
        <dbReference type="EnsemblPlants" id="Pp3c15_330V3.3"/>
    </source>
</evidence>
<dbReference type="EnsemblPlants" id="Pp3c15_330V3.3">
    <property type="protein sequence ID" value="Pp3c15_330V3.3"/>
    <property type="gene ID" value="Pp3c15_330"/>
</dbReference>
<proteinExistence type="predicted"/>
<dbReference type="PROSITE" id="PS51667">
    <property type="entry name" value="WRC"/>
    <property type="match status" value="1"/>
</dbReference>
<feature type="compositionally biased region" description="Basic residues" evidence="2">
    <location>
        <begin position="588"/>
        <end position="599"/>
    </location>
</feature>
<reference evidence="4" key="3">
    <citation type="submission" date="2020-12" db="UniProtKB">
        <authorList>
            <consortium name="EnsemblPlants"/>
        </authorList>
    </citation>
    <scope>IDENTIFICATION</scope>
</reference>